<feature type="region of interest" description="Disordered" evidence="1">
    <location>
        <begin position="344"/>
        <end position="375"/>
    </location>
</feature>
<proteinExistence type="predicted"/>
<evidence type="ECO:0000313" key="3">
    <source>
        <dbReference type="Proteomes" id="UP000440578"/>
    </source>
</evidence>
<keyword evidence="3" id="KW-1185">Reference proteome</keyword>
<name>A0A6A4W9F4_AMPAM</name>
<sequence>MRMSEDGQAFSWFTMANKTLGTYGAALVLVTKTIQEAVTYFVQHLRHLIVTELPKNGFDVFGRRAPNSNAAFAGPAAAAGAIVGRSGRPTQRAQRTWACQPDLGGHLGARAGSLLGRRDGSAVASGCTGPSRCTGRPRCRESAADPDTETSSADVQEALLESFQSAADQMSEDGQAFSWFTMANKTLGTYGAALVVVTKNVQEALTYFVQHLRHLIVTELPKNADSQRLLAAARTSTAVLDRALKAAADAVGGVPPHVVARFKNSMNRAFHNIQARYDVFGRRAPVSNGAFAGPAAAAGAVVGCTGRPAQRAQRTWACQPDLGAHLGARAGSLLGRRDGSAVASGCTGPSRCTGRPRCRGATASARGPGGGHQGGHRLIRVVEAVQSHYRRTRRTQFGLDDKETYRPLSRPLILPGRELREAGKFHHDPQTGAEVRTHSLARSERDYSAYGRRKRITGFVADLRQAFMDSLSLSDGPVLVKEQATGVLVSPWDPSTIKCAGSLAWLQARSTGRSGGSPIKATQAVPNQNFLG</sequence>
<dbReference type="EMBL" id="VIIS01001122">
    <property type="protein sequence ID" value="KAF0301789.1"/>
    <property type="molecule type" value="Genomic_DNA"/>
</dbReference>
<organism evidence="2 3">
    <name type="scientific">Amphibalanus amphitrite</name>
    <name type="common">Striped barnacle</name>
    <name type="synonym">Balanus amphitrite</name>
    <dbReference type="NCBI Taxonomy" id="1232801"/>
    <lineage>
        <taxon>Eukaryota</taxon>
        <taxon>Metazoa</taxon>
        <taxon>Ecdysozoa</taxon>
        <taxon>Arthropoda</taxon>
        <taxon>Crustacea</taxon>
        <taxon>Multicrustacea</taxon>
        <taxon>Cirripedia</taxon>
        <taxon>Thoracica</taxon>
        <taxon>Thoracicalcarea</taxon>
        <taxon>Balanomorpha</taxon>
        <taxon>Balanoidea</taxon>
        <taxon>Balanidae</taxon>
        <taxon>Amphibalaninae</taxon>
        <taxon>Amphibalanus</taxon>
    </lineage>
</organism>
<feature type="region of interest" description="Disordered" evidence="1">
    <location>
        <begin position="512"/>
        <end position="532"/>
    </location>
</feature>
<dbReference type="Proteomes" id="UP000440578">
    <property type="component" value="Unassembled WGS sequence"/>
</dbReference>
<evidence type="ECO:0000256" key="1">
    <source>
        <dbReference type="SAM" id="MobiDB-lite"/>
    </source>
</evidence>
<gene>
    <name evidence="2" type="ORF">FJT64_025986</name>
</gene>
<dbReference type="AlphaFoldDB" id="A0A6A4W9F4"/>
<feature type="region of interest" description="Disordered" evidence="1">
    <location>
        <begin position="121"/>
        <end position="152"/>
    </location>
</feature>
<evidence type="ECO:0000313" key="2">
    <source>
        <dbReference type="EMBL" id="KAF0301789.1"/>
    </source>
</evidence>
<protein>
    <submittedName>
        <fullName evidence="2">Uncharacterized protein</fullName>
    </submittedName>
</protein>
<comment type="caution">
    <text evidence="2">The sequence shown here is derived from an EMBL/GenBank/DDBJ whole genome shotgun (WGS) entry which is preliminary data.</text>
</comment>
<accession>A0A6A4W9F4</accession>
<reference evidence="2 3" key="1">
    <citation type="submission" date="2019-07" db="EMBL/GenBank/DDBJ databases">
        <title>Draft genome assembly of a fouling barnacle, Amphibalanus amphitrite (Darwin, 1854): The first reference genome for Thecostraca.</title>
        <authorList>
            <person name="Kim W."/>
        </authorList>
    </citation>
    <scope>NUCLEOTIDE SEQUENCE [LARGE SCALE GENOMIC DNA]</scope>
    <source>
        <strain evidence="2">SNU_AA5</strain>
        <tissue evidence="2">Soma without cirri and trophi</tissue>
    </source>
</reference>